<dbReference type="Gene3D" id="2.120.10.30">
    <property type="entry name" value="TolB, C-terminal domain"/>
    <property type="match status" value="1"/>
</dbReference>
<dbReference type="InterPro" id="IPR011042">
    <property type="entry name" value="6-blade_b-propeller_TolB-like"/>
</dbReference>
<dbReference type="AlphaFoldDB" id="A0A9Q1C544"/>
<dbReference type="OrthoDB" id="72419at2759"/>
<dbReference type="EMBL" id="JAIZAY010000007">
    <property type="protein sequence ID" value="KAJ8038345.1"/>
    <property type="molecule type" value="Genomic_DNA"/>
</dbReference>
<evidence type="ECO:0000313" key="2">
    <source>
        <dbReference type="EMBL" id="KAJ8038345.1"/>
    </source>
</evidence>
<keyword evidence="2" id="KW-0675">Receptor</keyword>
<dbReference type="PANTHER" id="PTHR46513">
    <property type="entry name" value="VITELLOGENIN RECEPTOR-LIKE PROTEIN-RELATED-RELATED"/>
    <property type="match status" value="1"/>
</dbReference>
<feature type="repeat" description="LDL-receptor class B" evidence="1">
    <location>
        <begin position="12"/>
        <end position="55"/>
    </location>
</feature>
<gene>
    <name evidence="2" type="ORF">HOLleu_15739</name>
</gene>
<proteinExistence type="predicted"/>
<sequence>MKTEHTVFLFLRYVYFTDWGTHPKIERADGDGTNRLVLVNSDIVSPRSLAVDLKGIFH</sequence>
<dbReference type="SUPFAM" id="SSF63825">
    <property type="entry name" value="YWTD domain"/>
    <property type="match status" value="1"/>
</dbReference>
<dbReference type="Proteomes" id="UP001152320">
    <property type="component" value="Chromosome 7"/>
</dbReference>
<comment type="caution">
    <text evidence="2">The sequence shown here is derived from an EMBL/GenBank/DDBJ whole genome shotgun (WGS) entry which is preliminary data.</text>
</comment>
<organism evidence="2 3">
    <name type="scientific">Holothuria leucospilota</name>
    <name type="common">Black long sea cucumber</name>
    <name type="synonym">Mertensiothuria leucospilota</name>
    <dbReference type="NCBI Taxonomy" id="206669"/>
    <lineage>
        <taxon>Eukaryota</taxon>
        <taxon>Metazoa</taxon>
        <taxon>Echinodermata</taxon>
        <taxon>Eleutherozoa</taxon>
        <taxon>Echinozoa</taxon>
        <taxon>Holothuroidea</taxon>
        <taxon>Aspidochirotacea</taxon>
        <taxon>Aspidochirotida</taxon>
        <taxon>Holothuriidae</taxon>
        <taxon>Holothuria</taxon>
    </lineage>
</organism>
<dbReference type="InterPro" id="IPR050778">
    <property type="entry name" value="Cueball_EGF_LRP_Nidogen"/>
</dbReference>
<evidence type="ECO:0000313" key="3">
    <source>
        <dbReference type="Proteomes" id="UP001152320"/>
    </source>
</evidence>
<dbReference type="Pfam" id="PF00058">
    <property type="entry name" value="Ldl_recept_b"/>
    <property type="match status" value="1"/>
</dbReference>
<keyword evidence="2" id="KW-0449">Lipoprotein</keyword>
<dbReference type="InterPro" id="IPR000033">
    <property type="entry name" value="LDLR_classB_rpt"/>
</dbReference>
<reference evidence="2" key="1">
    <citation type="submission" date="2021-10" db="EMBL/GenBank/DDBJ databases">
        <title>Tropical sea cucumber genome reveals ecological adaptation and Cuvierian tubules defense mechanism.</title>
        <authorList>
            <person name="Chen T."/>
        </authorList>
    </citation>
    <scope>NUCLEOTIDE SEQUENCE</scope>
    <source>
        <strain evidence="2">Nanhai2018</strain>
        <tissue evidence="2">Muscle</tissue>
    </source>
</reference>
<dbReference type="PROSITE" id="PS51120">
    <property type="entry name" value="LDLRB"/>
    <property type="match status" value="1"/>
</dbReference>
<name>A0A9Q1C544_HOLLE</name>
<accession>A0A9Q1C544</accession>
<evidence type="ECO:0000256" key="1">
    <source>
        <dbReference type="PROSITE-ProRule" id="PRU00461"/>
    </source>
</evidence>
<protein>
    <submittedName>
        <fullName evidence="2">Low-density lipoprotein receptor-related protein 5</fullName>
    </submittedName>
</protein>
<keyword evidence="3" id="KW-1185">Reference proteome</keyword>